<dbReference type="InterPro" id="IPR036084">
    <property type="entry name" value="Ser_inhib-like_sf"/>
</dbReference>
<dbReference type="OrthoDB" id="5865085at2759"/>
<feature type="signal peptide" evidence="2">
    <location>
        <begin position="1"/>
        <end position="19"/>
    </location>
</feature>
<dbReference type="CDD" id="cd19941">
    <property type="entry name" value="TIL"/>
    <property type="match status" value="1"/>
</dbReference>
<dbReference type="AlphaFoldDB" id="A0A4U5P055"/>
<protein>
    <recommendedName>
        <fullName evidence="3">TIL domain-containing protein</fullName>
    </recommendedName>
</protein>
<evidence type="ECO:0000313" key="4">
    <source>
        <dbReference type="EMBL" id="TKR89252.1"/>
    </source>
</evidence>
<reference evidence="4 5" key="2">
    <citation type="journal article" date="2019" name="G3 (Bethesda)">
        <title>Hybrid Assembly of the Genome of the Entomopathogenic Nematode Steinernema carpocapsae Identifies the X-Chromosome.</title>
        <authorList>
            <person name="Serra L."/>
            <person name="Macchietto M."/>
            <person name="Macias-Munoz A."/>
            <person name="McGill C.J."/>
            <person name="Rodriguez I.M."/>
            <person name="Rodriguez B."/>
            <person name="Murad R."/>
            <person name="Mortazavi A."/>
        </authorList>
    </citation>
    <scope>NUCLEOTIDE SEQUENCE [LARGE SCALE GENOMIC DNA]</scope>
    <source>
        <strain evidence="4 5">ALL</strain>
    </source>
</reference>
<keyword evidence="2" id="KW-0732">Signal</keyword>
<dbReference type="EMBL" id="AZBU02000003">
    <property type="protein sequence ID" value="TKR89252.1"/>
    <property type="molecule type" value="Genomic_DNA"/>
</dbReference>
<dbReference type="InterPro" id="IPR002919">
    <property type="entry name" value="TIL_dom"/>
</dbReference>
<name>A0A4U5P055_STECR</name>
<proteinExistence type="predicted"/>
<evidence type="ECO:0000259" key="3">
    <source>
        <dbReference type="Pfam" id="PF01826"/>
    </source>
</evidence>
<sequence>MLTSLFVLLLPYIIQTTLQDIVRPSINTSIFLPQIFPPRHTTRSPFLIPFPGFPRWPDLFTLRPLPTLRPPLTIKPVTLPPIITTAPTNLSRPCNQNELWNQCGGCDRTCKEPNPQCPLICQAKCICQDTFIRDCDGNCVPWWHCLYPQPGN</sequence>
<comment type="caution">
    <text evidence="4">The sequence shown here is derived from an EMBL/GenBank/DDBJ whole genome shotgun (WGS) entry which is preliminary data.</text>
</comment>
<feature type="domain" description="TIL" evidence="3">
    <location>
        <begin position="94"/>
        <end position="145"/>
    </location>
</feature>
<dbReference type="Pfam" id="PF01826">
    <property type="entry name" value="TIL"/>
    <property type="match status" value="1"/>
</dbReference>
<evidence type="ECO:0000256" key="2">
    <source>
        <dbReference type="SAM" id="SignalP"/>
    </source>
</evidence>
<feature type="chain" id="PRO_5020642087" description="TIL domain-containing protein" evidence="2">
    <location>
        <begin position="20"/>
        <end position="152"/>
    </location>
</feature>
<keyword evidence="1" id="KW-0722">Serine protease inhibitor</keyword>
<organism evidence="4 5">
    <name type="scientific">Steinernema carpocapsae</name>
    <name type="common">Entomopathogenic nematode</name>
    <dbReference type="NCBI Taxonomy" id="34508"/>
    <lineage>
        <taxon>Eukaryota</taxon>
        <taxon>Metazoa</taxon>
        <taxon>Ecdysozoa</taxon>
        <taxon>Nematoda</taxon>
        <taxon>Chromadorea</taxon>
        <taxon>Rhabditida</taxon>
        <taxon>Tylenchina</taxon>
        <taxon>Panagrolaimomorpha</taxon>
        <taxon>Strongyloidoidea</taxon>
        <taxon>Steinernematidae</taxon>
        <taxon>Steinernema</taxon>
    </lineage>
</organism>
<dbReference type="SUPFAM" id="SSF57567">
    <property type="entry name" value="Serine protease inhibitors"/>
    <property type="match status" value="1"/>
</dbReference>
<evidence type="ECO:0000256" key="1">
    <source>
        <dbReference type="ARBA" id="ARBA00022900"/>
    </source>
</evidence>
<reference evidence="4 5" key="1">
    <citation type="journal article" date="2015" name="Genome Biol.">
        <title>Comparative genomics of Steinernema reveals deeply conserved gene regulatory networks.</title>
        <authorList>
            <person name="Dillman A.R."/>
            <person name="Macchietto M."/>
            <person name="Porter C.F."/>
            <person name="Rogers A."/>
            <person name="Williams B."/>
            <person name="Antoshechkin I."/>
            <person name="Lee M.M."/>
            <person name="Goodwin Z."/>
            <person name="Lu X."/>
            <person name="Lewis E.E."/>
            <person name="Goodrich-Blair H."/>
            <person name="Stock S.P."/>
            <person name="Adams B.J."/>
            <person name="Sternberg P.W."/>
            <person name="Mortazavi A."/>
        </authorList>
    </citation>
    <scope>NUCLEOTIDE SEQUENCE [LARGE SCALE GENOMIC DNA]</scope>
    <source>
        <strain evidence="4 5">ALL</strain>
    </source>
</reference>
<dbReference type="GO" id="GO:0004867">
    <property type="term" value="F:serine-type endopeptidase inhibitor activity"/>
    <property type="evidence" value="ECO:0007669"/>
    <property type="project" value="UniProtKB-KW"/>
</dbReference>
<accession>A0A4U5P055</accession>
<gene>
    <name evidence="4" type="ORF">L596_013387</name>
</gene>
<dbReference type="Proteomes" id="UP000298663">
    <property type="component" value="Unassembled WGS sequence"/>
</dbReference>
<evidence type="ECO:0000313" key="5">
    <source>
        <dbReference type="Proteomes" id="UP000298663"/>
    </source>
</evidence>
<dbReference type="Gene3D" id="2.10.25.10">
    <property type="entry name" value="Laminin"/>
    <property type="match status" value="1"/>
</dbReference>
<keyword evidence="5" id="KW-1185">Reference proteome</keyword>
<keyword evidence="1" id="KW-0646">Protease inhibitor</keyword>